<dbReference type="EMBL" id="BK016207">
    <property type="protein sequence ID" value="DAG02244.1"/>
    <property type="molecule type" value="Genomic_DNA"/>
</dbReference>
<name>A0A8S5V6A4_9CAUD</name>
<organism evidence="1">
    <name type="scientific">Siphoviridae sp. ctmqu18</name>
    <dbReference type="NCBI Taxonomy" id="2825655"/>
    <lineage>
        <taxon>Viruses</taxon>
        <taxon>Duplodnaviria</taxon>
        <taxon>Heunggongvirae</taxon>
        <taxon>Uroviricota</taxon>
        <taxon>Caudoviricetes</taxon>
    </lineage>
</organism>
<evidence type="ECO:0000313" key="1">
    <source>
        <dbReference type="EMBL" id="DAG02244.1"/>
    </source>
</evidence>
<accession>A0A8S5V6A4</accession>
<protein>
    <submittedName>
        <fullName evidence="1">Uncharacterized protein</fullName>
    </submittedName>
</protein>
<reference evidence="1" key="1">
    <citation type="journal article" date="2021" name="Proc. Natl. Acad. Sci. U.S.A.">
        <title>A Catalog of Tens of Thousands of Viruses from Human Metagenomes Reveals Hidden Associations with Chronic Diseases.</title>
        <authorList>
            <person name="Tisza M.J."/>
            <person name="Buck C.B."/>
        </authorList>
    </citation>
    <scope>NUCLEOTIDE SEQUENCE</scope>
    <source>
        <strain evidence="1">Ctmqu18</strain>
    </source>
</reference>
<proteinExistence type="predicted"/>
<sequence length="55" mass="6582">MRWGKIALYNRVYSMKMDKKCIFMHILKFVTFVTRSSRSSGKSVFAYNFSYILET</sequence>